<evidence type="ECO:0000256" key="1">
    <source>
        <dbReference type="SAM" id="MobiDB-lite"/>
    </source>
</evidence>
<dbReference type="AlphaFoldDB" id="A0A8J2QUV2"/>
<accession>A0A8J2QUV2</accession>
<feature type="region of interest" description="Disordered" evidence="1">
    <location>
        <begin position="390"/>
        <end position="422"/>
    </location>
</feature>
<feature type="domain" description="Reverse transcriptase" evidence="2">
    <location>
        <begin position="1"/>
        <end position="115"/>
    </location>
</feature>
<gene>
    <name evidence="3" type="ORF">DCHRY22_LOCUS10193</name>
</gene>
<sequence>MRCSAAVLGPLLWNLGYDFVLRGALPTGLSVVCYADDTLVVARGDDLAEAKARAEAGAALVVRRIEMLGLRVGLDKTEALLFHRPRAGPPTGACITIRGVRVELSPRMKYLGPTLDGRWNFREHFRGLVPKLLGTANALGRLLPNLGGPSVACRRLYTGVLRSMALYGAPVWVGALTRPNVAALHRVQRVMAVRVVRAYRTVSHEAACVLAGTPPWELDAQVLAEVYHQRARDRSRGTSPDRDRVDSWRRSARSSLFHRWRQRLSEPAAGLRTVEAIRPLLMEWVDRRHGSLTFRLVQILSGHGCFGRYLCHIVGREPTATCHHCSRVEDTADHTLMECPAWISERSQLIRVVGADLSLPVVVQAMVGSERAWQAVADFSERVILQKEAAERVREDDPSSAPLRRRRLGRRQRAYARDLPPQ</sequence>
<dbReference type="OrthoDB" id="415822at2759"/>
<name>A0A8J2QUV2_9NEOP</name>
<proteinExistence type="predicted"/>
<keyword evidence="4" id="KW-1185">Reference proteome</keyword>
<reference evidence="3" key="1">
    <citation type="submission" date="2021-09" db="EMBL/GenBank/DDBJ databases">
        <authorList>
            <person name="Martin H S."/>
        </authorList>
    </citation>
    <scope>NUCLEOTIDE SEQUENCE</scope>
</reference>
<dbReference type="Proteomes" id="UP000789524">
    <property type="component" value="Unassembled WGS sequence"/>
</dbReference>
<organism evidence="3 4">
    <name type="scientific">Danaus chrysippus</name>
    <name type="common">African queen</name>
    <dbReference type="NCBI Taxonomy" id="151541"/>
    <lineage>
        <taxon>Eukaryota</taxon>
        <taxon>Metazoa</taxon>
        <taxon>Ecdysozoa</taxon>
        <taxon>Arthropoda</taxon>
        <taxon>Hexapoda</taxon>
        <taxon>Insecta</taxon>
        <taxon>Pterygota</taxon>
        <taxon>Neoptera</taxon>
        <taxon>Endopterygota</taxon>
        <taxon>Lepidoptera</taxon>
        <taxon>Glossata</taxon>
        <taxon>Ditrysia</taxon>
        <taxon>Papilionoidea</taxon>
        <taxon>Nymphalidae</taxon>
        <taxon>Danainae</taxon>
        <taxon>Danaini</taxon>
        <taxon>Danaina</taxon>
        <taxon>Danaus</taxon>
        <taxon>Anosia</taxon>
    </lineage>
</organism>
<protein>
    <submittedName>
        <fullName evidence="3">(African queen) hypothetical protein</fullName>
    </submittedName>
</protein>
<dbReference type="InterPro" id="IPR000477">
    <property type="entry name" value="RT_dom"/>
</dbReference>
<comment type="caution">
    <text evidence="3">The sequence shown here is derived from an EMBL/GenBank/DDBJ whole genome shotgun (WGS) entry which is preliminary data.</text>
</comment>
<evidence type="ECO:0000313" key="3">
    <source>
        <dbReference type="EMBL" id="CAG9572672.1"/>
    </source>
</evidence>
<feature type="compositionally biased region" description="Basic residues" evidence="1">
    <location>
        <begin position="403"/>
        <end position="414"/>
    </location>
</feature>
<dbReference type="EMBL" id="CAKASE010000068">
    <property type="protein sequence ID" value="CAG9572672.1"/>
    <property type="molecule type" value="Genomic_DNA"/>
</dbReference>
<evidence type="ECO:0000313" key="4">
    <source>
        <dbReference type="Proteomes" id="UP000789524"/>
    </source>
</evidence>
<evidence type="ECO:0000259" key="2">
    <source>
        <dbReference type="PROSITE" id="PS50878"/>
    </source>
</evidence>
<dbReference type="PROSITE" id="PS50878">
    <property type="entry name" value="RT_POL"/>
    <property type="match status" value="1"/>
</dbReference>